<dbReference type="SUPFAM" id="SSF55781">
    <property type="entry name" value="GAF domain-like"/>
    <property type="match status" value="1"/>
</dbReference>
<evidence type="ECO:0000256" key="9">
    <source>
        <dbReference type="SAM" id="Coils"/>
    </source>
</evidence>
<feature type="domain" description="Histidine kinase" evidence="10">
    <location>
        <begin position="311"/>
        <end position="510"/>
    </location>
</feature>
<proteinExistence type="predicted"/>
<evidence type="ECO:0000256" key="4">
    <source>
        <dbReference type="ARBA" id="ARBA00022679"/>
    </source>
</evidence>
<organism evidence="11 12">
    <name type="scientific">Acetivibrio straminisolvens JCM 21531</name>
    <dbReference type="NCBI Taxonomy" id="1294263"/>
    <lineage>
        <taxon>Bacteria</taxon>
        <taxon>Bacillati</taxon>
        <taxon>Bacillota</taxon>
        <taxon>Clostridia</taxon>
        <taxon>Eubacteriales</taxon>
        <taxon>Oscillospiraceae</taxon>
        <taxon>Acetivibrio</taxon>
    </lineage>
</organism>
<reference evidence="11" key="1">
    <citation type="journal article" date="2014" name="Genome Announc.">
        <title>Draft Genome Sequence of Clostridium straminisolvens Strain JCM 21531T, Isolated from a Cellulose-Degrading Bacterial Community.</title>
        <authorList>
            <person name="Yuki M."/>
            <person name="Oshima K."/>
            <person name="Suda W."/>
            <person name="Sakamoto M."/>
            <person name="Kitamura K."/>
            <person name="Iida T."/>
            <person name="Hattori M."/>
            <person name="Ohkuma M."/>
        </authorList>
    </citation>
    <scope>NUCLEOTIDE SEQUENCE [LARGE SCALE GENOMIC DNA]</scope>
    <source>
        <strain evidence="11">JCM 21531</strain>
    </source>
</reference>
<dbReference type="InterPro" id="IPR003018">
    <property type="entry name" value="GAF"/>
</dbReference>
<dbReference type="SUPFAM" id="SSF55874">
    <property type="entry name" value="ATPase domain of HSP90 chaperone/DNA topoisomerase II/histidine kinase"/>
    <property type="match status" value="1"/>
</dbReference>
<dbReference type="GO" id="GO:0000155">
    <property type="term" value="F:phosphorelay sensor kinase activity"/>
    <property type="evidence" value="ECO:0007669"/>
    <property type="project" value="InterPro"/>
</dbReference>
<accession>W4V9Q2</accession>
<dbReference type="GO" id="GO:0046983">
    <property type="term" value="F:protein dimerization activity"/>
    <property type="evidence" value="ECO:0007669"/>
    <property type="project" value="InterPro"/>
</dbReference>
<keyword evidence="7" id="KW-0067">ATP-binding</keyword>
<dbReference type="PROSITE" id="PS50109">
    <property type="entry name" value="HIS_KIN"/>
    <property type="match status" value="1"/>
</dbReference>
<dbReference type="PANTHER" id="PTHR24421:SF10">
    <property type="entry name" value="NITRATE_NITRITE SENSOR PROTEIN NARQ"/>
    <property type="match status" value="1"/>
</dbReference>
<dbReference type="Proteomes" id="UP000019109">
    <property type="component" value="Unassembled WGS sequence"/>
</dbReference>
<dbReference type="SMART" id="SM00065">
    <property type="entry name" value="GAF"/>
    <property type="match status" value="1"/>
</dbReference>
<dbReference type="Gene3D" id="3.30.450.40">
    <property type="match status" value="1"/>
</dbReference>
<evidence type="ECO:0000256" key="2">
    <source>
        <dbReference type="ARBA" id="ARBA00012438"/>
    </source>
</evidence>
<protein>
    <recommendedName>
        <fullName evidence="2">histidine kinase</fullName>
        <ecNumber evidence="2">2.7.13.3</ecNumber>
    </recommendedName>
</protein>
<dbReference type="GO" id="GO:0016020">
    <property type="term" value="C:membrane"/>
    <property type="evidence" value="ECO:0007669"/>
    <property type="project" value="InterPro"/>
</dbReference>
<dbReference type="InterPro" id="IPR003594">
    <property type="entry name" value="HATPase_dom"/>
</dbReference>
<dbReference type="EMBL" id="BAVR01000038">
    <property type="protein sequence ID" value="GAE89464.1"/>
    <property type="molecule type" value="Genomic_DNA"/>
</dbReference>
<dbReference type="CDD" id="cd16917">
    <property type="entry name" value="HATPase_UhpB-NarQ-NarX-like"/>
    <property type="match status" value="1"/>
</dbReference>
<keyword evidence="9" id="KW-0175">Coiled coil</keyword>
<dbReference type="PANTHER" id="PTHR24421">
    <property type="entry name" value="NITRATE/NITRITE SENSOR PROTEIN NARX-RELATED"/>
    <property type="match status" value="1"/>
</dbReference>
<dbReference type="InterPro" id="IPR029016">
    <property type="entry name" value="GAF-like_dom_sf"/>
</dbReference>
<evidence type="ECO:0000256" key="8">
    <source>
        <dbReference type="ARBA" id="ARBA00023012"/>
    </source>
</evidence>
<keyword evidence="6 11" id="KW-0418">Kinase</keyword>
<dbReference type="STRING" id="1294263.JCM21531_2994"/>
<gene>
    <name evidence="11" type="ORF">JCM21531_2994</name>
</gene>
<evidence type="ECO:0000313" key="11">
    <source>
        <dbReference type="EMBL" id="GAE89464.1"/>
    </source>
</evidence>
<dbReference type="Pfam" id="PF02518">
    <property type="entry name" value="HATPase_c"/>
    <property type="match status" value="1"/>
</dbReference>
<dbReference type="Gene3D" id="3.30.565.10">
    <property type="entry name" value="Histidine kinase-like ATPase, C-terminal domain"/>
    <property type="match status" value="1"/>
</dbReference>
<keyword evidence="3" id="KW-0597">Phosphoprotein</keyword>
<dbReference type="Pfam" id="PF07730">
    <property type="entry name" value="HisKA_3"/>
    <property type="match status" value="1"/>
</dbReference>
<name>W4V9Q2_9FIRM</name>
<sequence>MVFVEYSVFAEILPRLDKVLGKLDFILVVFSSKKPVLDRHAGNVFEYIYTEQFSMPFFLNKLKNEISNRKKICFLKYEVKEFYEIGKSLSSEKDAVKLLDMIITSSINLTSSDAGTIYLVIDKNTYSWTSVKDGDYKDKILKFVIAKNMSIDINLEAFTSPISRESIFGYSVITGKTIKIDDAYKLNPNLEYRHNNGFDTHTGYITKSILTIPMKNHENSILGVIQLINKKKFRDQIIDFSNPNALSDIISYDYTDELLMNSLAGQAAVALENNLLYKDMQNLLDSYKTQNNELEMLSKKILKAHEEERKRIAREIHDGPAQAMANLTFKVELLKKLIQSSQYEKCTKELDALNAAIKSTSKEIRTLLYDLKPSFLDAGLIAALQNRFGIFEENTGIKVEFNVSGDDSQIEYYIASTLYRMLQESLSNIQKHSRAKNVTVDFSIDDSMIYVTLTDDGVGFDPKQKLKKSPNISGGFGLRGLKERAELVKGKVDIKSSPGKGTCVSICIPL</sequence>
<feature type="coiled-coil region" evidence="9">
    <location>
        <begin position="277"/>
        <end position="307"/>
    </location>
</feature>
<comment type="catalytic activity">
    <reaction evidence="1">
        <text>ATP + protein L-histidine = ADP + protein N-phospho-L-histidine.</text>
        <dbReference type="EC" id="2.7.13.3"/>
    </reaction>
</comment>
<dbReference type="SMART" id="SM00387">
    <property type="entry name" value="HATPase_c"/>
    <property type="match status" value="1"/>
</dbReference>
<evidence type="ECO:0000256" key="5">
    <source>
        <dbReference type="ARBA" id="ARBA00022741"/>
    </source>
</evidence>
<evidence type="ECO:0000259" key="10">
    <source>
        <dbReference type="PROSITE" id="PS50109"/>
    </source>
</evidence>
<keyword evidence="12" id="KW-1185">Reference proteome</keyword>
<dbReference type="Gene3D" id="1.20.5.1930">
    <property type="match status" value="1"/>
</dbReference>
<comment type="caution">
    <text evidence="11">The sequence shown here is derived from an EMBL/GenBank/DDBJ whole genome shotgun (WGS) entry which is preliminary data.</text>
</comment>
<evidence type="ECO:0000313" key="12">
    <source>
        <dbReference type="Proteomes" id="UP000019109"/>
    </source>
</evidence>
<dbReference type="EC" id="2.7.13.3" evidence="2"/>
<dbReference type="InterPro" id="IPR036890">
    <property type="entry name" value="HATPase_C_sf"/>
</dbReference>
<keyword evidence="4" id="KW-0808">Transferase</keyword>
<dbReference type="GO" id="GO:0005524">
    <property type="term" value="F:ATP binding"/>
    <property type="evidence" value="ECO:0007669"/>
    <property type="project" value="UniProtKB-KW"/>
</dbReference>
<dbReference type="AlphaFoldDB" id="W4V9Q2"/>
<evidence type="ECO:0000256" key="7">
    <source>
        <dbReference type="ARBA" id="ARBA00022840"/>
    </source>
</evidence>
<evidence type="ECO:0000256" key="6">
    <source>
        <dbReference type="ARBA" id="ARBA00022777"/>
    </source>
</evidence>
<keyword evidence="8" id="KW-0902">Two-component regulatory system</keyword>
<evidence type="ECO:0000256" key="1">
    <source>
        <dbReference type="ARBA" id="ARBA00000085"/>
    </source>
</evidence>
<dbReference type="InterPro" id="IPR011712">
    <property type="entry name" value="Sig_transdc_His_kin_sub3_dim/P"/>
</dbReference>
<evidence type="ECO:0000256" key="3">
    <source>
        <dbReference type="ARBA" id="ARBA00022553"/>
    </source>
</evidence>
<dbReference type="InterPro" id="IPR005467">
    <property type="entry name" value="His_kinase_dom"/>
</dbReference>
<dbReference type="InterPro" id="IPR050482">
    <property type="entry name" value="Sensor_HK_TwoCompSys"/>
</dbReference>
<keyword evidence="5" id="KW-0547">Nucleotide-binding</keyword>